<dbReference type="Proteomes" id="UP000253664">
    <property type="component" value="Unassembled WGS sequence"/>
</dbReference>
<dbReference type="PANTHER" id="PTHR28048:SF1">
    <property type="entry name" value="ACR195WP"/>
    <property type="match status" value="1"/>
</dbReference>
<name>A0A367L1N9_9HYPO</name>
<keyword evidence="1" id="KW-1133">Transmembrane helix</keyword>
<feature type="transmembrane region" description="Helical" evidence="1">
    <location>
        <begin position="45"/>
        <end position="63"/>
    </location>
</feature>
<keyword evidence="3" id="KW-1185">Reference proteome</keyword>
<comment type="caution">
    <text evidence="2">The sequence shown here is derived from an EMBL/GenBank/DDBJ whole genome shotgun (WGS) entry which is preliminary data.</text>
</comment>
<dbReference type="EMBL" id="LKCN02000019">
    <property type="protein sequence ID" value="RCI08328.1"/>
    <property type="molecule type" value="Genomic_DNA"/>
</dbReference>
<sequence length="103" mass="11587">MAGDKMPSLYALEKPQDVQQLVRQDRDDDCLSCRIVGKRHRLSSIPALLGLAAYGYLSGMSQLNRRRASIMQSKSVFGFRSRQMGVVGISIALTWMGLWRALR</sequence>
<evidence type="ECO:0000256" key="1">
    <source>
        <dbReference type="SAM" id="Phobius"/>
    </source>
</evidence>
<dbReference type="OrthoDB" id="6604875at2759"/>
<organism evidence="2 3">
    <name type="scientific">Ophiocordyceps polyrhachis-furcata BCC 54312</name>
    <dbReference type="NCBI Taxonomy" id="1330021"/>
    <lineage>
        <taxon>Eukaryota</taxon>
        <taxon>Fungi</taxon>
        <taxon>Dikarya</taxon>
        <taxon>Ascomycota</taxon>
        <taxon>Pezizomycotina</taxon>
        <taxon>Sordariomycetes</taxon>
        <taxon>Hypocreomycetidae</taxon>
        <taxon>Hypocreales</taxon>
        <taxon>Ophiocordycipitaceae</taxon>
        <taxon>Ophiocordyceps</taxon>
    </lineage>
</organism>
<protein>
    <recommendedName>
        <fullName evidence="4">DUF4536 domain-containing protein</fullName>
    </recommendedName>
</protein>
<proteinExistence type="predicted"/>
<evidence type="ECO:0000313" key="2">
    <source>
        <dbReference type="EMBL" id="RCI08328.1"/>
    </source>
</evidence>
<dbReference type="AlphaFoldDB" id="A0A367L1N9"/>
<dbReference type="PANTHER" id="PTHR28048">
    <property type="entry name" value="ACR195WP"/>
    <property type="match status" value="1"/>
</dbReference>
<keyword evidence="1" id="KW-0472">Membrane</keyword>
<evidence type="ECO:0000313" key="3">
    <source>
        <dbReference type="Proteomes" id="UP000253664"/>
    </source>
</evidence>
<dbReference type="STRING" id="1330021.A0A367L1N9"/>
<reference evidence="2 3" key="1">
    <citation type="journal article" date="2015" name="BMC Genomics">
        <title>Insights from the genome of Ophiocordyceps polyrhachis-furcata to pathogenicity and host specificity in insect fungi.</title>
        <authorList>
            <person name="Wichadakul D."/>
            <person name="Kobmoo N."/>
            <person name="Ingsriswang S."/>
            <person name="Tangphatsornruang S."/>
            <person name="Chantasingh D."/>
            <person name="Luangsa-ard J.J."/>
            <person name="Eurwilaichitr L."/>
        </authorList>
    </citation>
    <scope>NUCLEOTIDE SEQUENCE [LARGE SCALE GENOMIC DNA]</scope>
    <source>
        <strain evidence="2 3">BCC 54312</strain>
    </source>
</reference>
<gene>
    <name evidence="2" type="ORF">L249_8801</name>
</gene>
<accession>A0A367L1N9</accession>
<feature type="transmembrane region" description="Helical" evidence="1">
    <location>
        <begin position="84"/>
        <end position="102"/>
    </location>
</feature>
<keyword evidence="1" id="KW-0812">Transmembrane</keyword>
<evidence type="ECO:0008006" key="4">
    <source>
        <dbReference type="Google" id="ProtNLM"/>
    </source>
</evidence>
<dbReference type="InterPro" id="IPR053092">
    <property type="entry name" value="Mitochondrial_unc_protein"/>
</dbReference>